<comment type="caution">
    <text evidence="1">The sequence shown here is derived from an EMBL/GenBank/DDBJ whole genome shotgun (WGS) entry which is preliminary data.</text>
</comment>
<gene>
    <name evidence="1" type="ORF">HPB47_004002</name>
</gene>
<organism evidence="1 2">
    <name type="scientific">Ixodes persulcatus</name>
    <name type="common">Taiga tick</name>
    <dbReference type="NCBI Taxonomy" id="34615"/>
    <lineage>
        <taxon>Eukaryota</taxon>
        <taxon>Metazoa</taxon>
        <taxon>Ecdysozoa</taxon>
        <taxon>Arthropoda</taxon>
        <taxon>Chelicerata</taxon>
        <taxon>Arachnida</taxon>
        <taxon>Acari</taxon>
        <taxon>Parasitiformes</taxon>
        <taxon>Ixodida</taxon>
        <taxon>Ixodoidea</taxon>
        <taxon>Ixodidae</taxon>
        <taxon>Ixodinae</taxon>
        <taxon>Ixodes</taxon>
    </lineage>
</organism>
<proteinExistence type="predicted"/>
<dbReference type="EMBL" id="JABSTQ010010605">
    <property type="protein sequence ID" value="KAG0419584.1"/>
    <property type="molecule type" value="Genomic_DNA"/>
</dbReference>
<evidence type="ECO:0000313" key="1">
    <source>
        <dbReference type="EMBL" id="KAG0419584.1"/>
    </source>
</evidence>
<dbReference type="Proteomes" id="UP000805193">
    <property type="component" value="Unassembled WGS sequence"/>
</dbReference>
<accession>A0AC60PGV1</accession>
<name>A0AC60PGV1_IXOPE</name>
<keyword evidence="2" id="KW-1185">Reference proteome</keyword>
<sequence>MSETYGCSRPVPESVREDADASYISFTAGDLYDEESPRSQERRGPARPRAVAPPKPLRHLHYQQHHNPGQRSNAGFPSNWNASKDPFFRRHLAVQSLPRTRSCKRCALTSGFPEKWLFHALCYQILALQFCDRALLRRRTARLFVDVTSLFQVSWESKKRNIAPLFASERDSKWMQR</sequence>
<evidence type="ECO:0000313" key="2">
    <source>
        <dbReference type="Proteomes" id="UP000805193"/>
    </source>
</evidence>
<protein>
    <submittedName>
        <fullName evidence="1">Uncharacterized protein</fullName>
    </submittedName>
</protein>
<reference evidence="1 2" key="1">
    <citation type="journal article" date="2020" name="Cell">
        <title>Large-Scale Comparative Analyses of Tick Genomes Elucidate Their Genetic Diversity and Vector Capacities.</title>
        <authorList>
            <consortium name="Tick Genome and Microbiome Consortium (TIGMIC)"/>
            <person name="Jia N."/>
            <person name="Wang J."/>
            <person name="Shi W."/>
            <person name="Du L."/>
            <person name="Sun Y."/>
            <person name="Zhan W."/>
            <person name="Jiang J.F."/>
            <person name="Wang Q."/>
            <person name="Zhang B."/>
            <person name="Ji P."/>
            <person name="Bell-Sakyi L."/>
            <person name="Cui X.M."/>
            <person name="Yuan T.T."/>
            <person name="Jiang B.G."/>
            <person name="Yang W.F."/>
            <person name="Lam T.T."/>
            <person name="Chang Q.C."/>
            <person name="Ding S.J."/>
            <person name="Wang X.J."/>
            <person name="Zhu J.G."/>
            <person name="Ruan X.D."/>
            <person name="Zhao L."/>
            <person name="Wei J.T."/>
            <person name="Ye R.Z."/>
            <person name="Que T.C."/>
            <person name="Du C.H."/>
            <person name="Zhou Y.H."/>
            <person name="Cheng J.X."/>
            <person name="Dai P.F."/>
            <person name="Guo W.B."/>
            <person name="Han X.H."/>
            <person name="Huang E.J."/>
            <person name="Li L.F."/>
            <person name="Wei W."/>
            <person name="Gao Y.C."/>
            <person name="Liu J.Z."/>
            <person name="Shao H.Z."/>
            <person name="Wang X."/>
            <person name="Wang C.C."/>
            <person name="Yang T.C."/>
            <person name="Huo Q.B."/>
            <person name="Li W."/>
            <person name="Chen H.Y."/>
            <person name="Chen S.E."/>
            <person name="Zhou L.G."/>
            <person name="Ni X.B."/>
            <person name="Tian J.H."/>
            <person name="Sheng Y."/>
            <person name="Liu T."/>
            <person name="Pan Y.S."/>
            <person name="Xia L.Y."/>
            <person name="Li J."/>
            <person name="Zhao F."/>
            <person name="Cao W.C."/>
        </authorList>
    </citation>
    <scope>NUCLEOTIDE SEQUENCE [LARGE SCALE GENOMIC DNA]</scope>
    <source>
        <strain evidence="1">Iper-2018</strain>
    </source>
</reference>